<dbReference type="Proteomes" id="UP000284706">
    <property type="component" value="Unassembled WGS sequence"/>
</dbReference>
<feature type="compositionally biased region" description="Low complexity" evidence="1">
    <location>
        <begin position="102"/>
        <end position="125"/>
    </location>
</feature>
<gene>
    <name evidence="2" type="ORF">CVT26_003953</name>
</gene>
<feature type="region of interest" description="Disordered" evidence="1">
    <location>
        <begin position="150"/>
        <end position="169"/>
    </location>
</feature>
<protein>
    <submittedName>
        <fullName evidence="2">Uncharacterized protein</fullName>
    </submittedName>
</protein>
<organism evidence="2 3">
    <name type="scientific">Gymnopilus dilepis</name>
    <dbReference type="NCBI Taxonomy" id="231916"/>
    <lineage>
        <taxon>Eukaryota</taxon>
        <taxon>Fungi</taxon>
        <taxon>Dikarya</taxon>
        <taxon>Basidiomycota</taxon>
        <taxon>Agaricomycotina</taxon>
        <taxon>Agaricomycetes</taxon>
        <taxon>Agaricomycetidae</taxon>
        <taxon>Agaricales</taxon>
        <taxon>Agaricineae</taxon>
        <taxon>Hymenogastraceae</taxon>
        <taxon>Gymnopilus</taxon>
    </lineage>
</organism>
<dbReference type="InParanoid" id="A0A409W224"/>
<sequence length="187" mass="21159">MNRMGMFGGDSNREDQHQPRGRRDHSDAVIDPALRAQSPSIPSSDKKRQENDTSLVNHAQSSSDHPSSMPHRVEQFQMSSPRRHHFDTNPSHRLPSPPPPITTMSTSSHSPSPSVVSVDRSSNSTPHIRRSPIQQPYPSAYQHDPIHSARHHSYAPRPDVISHPGAYIYSPQPPFEHARYEYHHPQD</sequence>
<keyword evidence="3" id="KW-1185">Reference proteome</keyword>
<comment type="caution">
    <text evidence="2">The sequence shown here is derived from an EMBL/GenBank/DDBJ whole genome shotgun (WGS) entry which is preliminary data.</text>
</comment>
<feature type="compositionally biased region" description="Polar residues" evidence="1">
    <location>
        <begin position="52"/>
        <end position="66"/>
    </location>
</feature>
<dbReference type="AlphaFoldDB" id="A0A409W224"/>
<reference evidence="2 3" key="1">
    <citation type="journal article" date="2018" name="Evol. Lett.">
        <title>Horizontal gene cluster transfer increased hallucinogenic mushroom diversity.</title>
        <authorList>
            <person name="Reynolds H.T."/>
            <person name="Vijayakumar V."/>
            <person name="Gluck-Thaler E."/>
            <person name="Korotkin H.B."/>
            <person name="Matheny P.B."/>
            <person name="Slot J.C."/>
        </authorList>
    </citation>
    <scope>NUCLEOTIDE SEQUENCE [LARGE SCALE GENOMIC DNA]</scope>
    <source>
        <strain evidence="2 3">SRW20</strain>
    </source>
</reference>
<evidence type="ECO:0000256" key="1">
    <source>
        <dbReference type="SAM" id="MobiDB-lite"/>
    </source>
</evidence>
<feature type="region of interest" description="Disordered" evidence="1">
    <location>
        <begin position="1"/>
        <end position="144"/>
    </location>
</feature>
<dbReference type="EMBL" id="NHYE01005451">
    <property type="protein sequence ID" value="PPQ72557.1"/>
    <property type="molecule type" value="Genomic_DNA"/>
</dbReference>
<evidence type="ECO:0000313" key="2">
    <source>
        <dbReference type="EMBL" id="PPQ72557.1"/>
    </source>
</evidence>
<evidence type="ECO:0000313" key="3">
    <source>
        <dbReference type="Proteomes" id="UP000284706"/>
    </source>
</evidence>
<feature type="non-terminal residue" evidence="2">
    <location>
        <position position="187"/>
    </location>
</feature>
<accession>A0A409W224</accession>
<proteinExistence type="predicted"/>
<name>A0A409W224_9AGAR</name>
<dbReference type="STRING" id="231916.A0A409W224"/>